<gene>
    <name evidence="2" type="ORF">NDU88_007919</name>
</gene>
<organism evidence="2 3">
    <name type="scientific">Pleurodeles waltl</name>
    <name type="common">Iberian ribbed newt</name>
    <dbReference type="NCBI Taxonomy" id="8319"/>
    <lineage>
        <taxon>Eukaryota</taxon>
        <taxon>Metazoa</taxon>
        <taxon>Chordata</taxon>
        <taxon>Craniata</taxon>
        <taxon>Vertebrata</taxon>
        <taxon>Euteleostomi</taxon>
        <taxon>Amphibia</taxon>
        <taxon>Batrachia</taxon>
        <taxon>Caudata</taxon>
        <taxon>Salamandroidea</taxon>
        <taxon>Salamandridae</taxon>
        <taxon>Pleurodelinae</taxon>
        <taxon>Pleurodeles</taxon>
    </lineage>
</organism>
<keyword evidence="3" id="KW-1185">Reference proteome</keyword>
<reference evidence="2" key="1">
    <citation type="journal article" date="2022" name="bioRxiv">
        <title>Sequencing and chromosome-scale assembly of the giantPleurodeles waltlgenome.</title>
        <authorList>
            <person name="Brown T."/>
            <person name="Elewa A."/>
            <person name="Iarovenko S."/>
            <person name="Subramanian E."/>
            <person name="Araus A.J."/>
            <person name="Petzold A."/>
            <person name="Susuki M."/>
            <person name="Suzuki K.-i.T."/>
            <person name="Hayashi T."/>
            <person name="Toyoda A."/>
            <person name="Oliveira C."/>
            <person name="Osipova E."/>
            <person name="Leigh N.D."/>
            <person name="Simon A."/>
            <person name="Yun M.H."/>
        </authorList>
    </citation>
    <scope>NUCLEOTIDE SEQUENCE</scope>
    <source>
        <strain evidence="2">20211129_DDA</strain>
        <tissue evidence="2">Liver</tissue>
    </source>
</reference>
<feature type="region of interest" description="Disordered" evidence="1">
    <location>
        <begin position="22"/>
        <end position="53"/>
    </location>
</feature>
<feature type="compositionally biased region" description="Basic and acidic residues" evidence="1">
    <location>
        <begin position="35"/>
        <end position="53"/>
    </location>
</feature>
<dbReference type="Proteomes" id="UP001066276">
    <property type="component" value="Chromosome 2_1"/>
</dbReference>
<proteinExistence type="predicted"/>
<comment type="caution">
    <text evidence="2">The sequence shown here is derived from an EMBL/GenBank/DDBJ whole genome shotgun (WGS) entry which is preliminary data.</text>
</comment>
<sequence length="81" mass="9177">MRNISQFEKVICRHCESLVRQGVSGTSGDTDDPALDLHVRRTPEPETPETRNVEEVSAWFHTESAANLSDTETLPKSQQYF</sequence>
<dbReference type="AlphaFoldDB" id="A0AAV7VR25"/>
<evidence type="ECO:0000313" key="2">
    <source>
        <dbReference type="EMBL" id="KAJ1204138.1"/>
    </source>
</evidence>
<protein>
    <submittedName>
        <fullName evidence="2">Uncharacterized protein</fullName>
    </submittedName>
</protein>
<evidence type="ECO:0000256" key="1">
    <source>
        <dbReference type="SAM" id="MobiDB-lite"/>
    </source>
</evidence>
<dbReference type="EMBL" id="JANPWB010000003">
    <property type="protein sequence ID" value="KAJ1204138.1"/>
    <property type="molecule type" value="Genomic_DNA"/>
</dbReference>
<name>A0AAV7VR25_PLEWA</name>
<accession>A0AAV7VR25</accession>
<evidence type="ECO:0000313" key="3">
    <source>
        <dbReference type="Proteomes" id="UP001066276"/>
    </source>
</evidence>